<evidence type="ECO:0000259" key="1">
    <source>
        <dbReference type="Pfam" id="PF08241"/>
    </source>
</evidence>
<dbReference type="InterPro" id="IPR013216">
    <property type="entry name" value="Methyltransf_11"/>
</dbReference>
<evidence type="ECO:0000313" key="3">
    <source>
        <dbReference type="Proteomes" id="UP000829580"/>
    </source>
</evidence>
<keyword evidence="2" id="KW-0489">Methyltransferase</keyword>
<dbReference type="RefSeq" id="WP_241439263.1">
    <property type="nucleotide sequence ID" value="NZ_CP093033.1"/>
</dbReference>
<proteinExistence type="predicted"/>
<protein>
    <submittedName>
        <fullName evidence="2">Class I SAM-dependent methyltransferase</fullName>
    </submittedName>
</protein>
<dbReference type="Pfam" id="PF08241">
    <property type="entry name" value="Methyltransf_11"/>
    <property type="match status" value="1"/>
</dbReference>
<accession>A0ABY3W259</accession>
<dbReference type="Proteomes" id="UP000829580">
    <property type="component" value="Chromosome"/>
</dbReference>
<name>A0ABY3W259_9HYPH</name>
<sequence>MSVLLDLAGSTGYSLRYYFEKTGSSAEGISISEVAIIIARELAAKLAADGRLRYQVSDACRLPFYTETFTYVLGECNFAFIRAREQALSEVSRVLKGEGVLCTSNFYYRRTPSDKMITDVYSAIEFKLNPAWTLHYWHNFFGKAGLELDHEKNDELSSRSYEELKENLRRYIRIENKFTCQLEENTQEAFYSAVSCYLCSS</sequence>
<dbReference type="CDD" id="cd02440">
    <property type="entry name" value="AdoMet_MTases"/>
    <property type="match status" value="1"/>
</dbReference>
<dbReference type="Gene3D" id="3.40.50.150">
    <property type="entry name" value="Vaccinia Virus protein VP39"/>
    <property type="match status" value="1"/>
</dbReference>
<keyword evidence="3" id="KW-1185">Reference proteome</keyword>
<reference evidence="2 3" key="1">
    <citation type="submission" date="2022-02" db="EMBL/GenBank/DDBJ databases">
        <title>Genomic structural plasticity of rodent-associated Bartonella in nature.</title>
        <authorList>
            <person name="Sousa K.C.M."/>
            <person name="Gutierrez R."/>
            <person name="Yahalomi D."/>
            <person name="Shalit T."/>
            <person name="Markus B."/>
            <person name="Nachum-Biala Y."/>
            <person name="Hawlena H."/>
            <person name="Marcos-Hadad E."/>
            <person name="Hazkani-Covo E."/>
            <person name="Neves H.R."/>
            <person name="Covo S."/>
            <person name="Harrus S."/>
        </authorList>
    </citation>
    <scope>NUCLEOTIDE SEQUENCE [LARGE SCALE GENOMIC DNA]</scope>
    <source>
        <strain evidence="2 3">B35_1_2</strain>
    </source>
</reference>
<gene>
    <name evidence="2" type="ORF">MNL13_01005</name>
</gene>
<dbReference type="SUPFAM" id="SSF53335">
    <property type="entry name" value="S-adenosyl-L-methionine-dependent methyltransferases"/>
    <property type="match status" value="1"/>
</dbReference>
<dbReference type="GO" id="GO:0032259">
    <property type="term" value="P:methylation"/>
    <property type="evidence" value="ECO:0007669"/>
    <property type="project" value="UniProtKB-KW"/>
</dbReference>
<evidence type="ECO:0000313" key="2">
    <source>
        <dbReference type="EMBL" id="UNF29393.1"/>
    </source>
</evidence>
<dbReference type="GO" id="GO:0008168">
    <property type="term" value="F:methyltransferase activity"/>
    <property type="evidence" value="ECO:0007669"/>
    <property type="project" value="UniProtKB-KW"/>
</dbReference>
<dbReference type="InterPro" id="IPR029063">
    <property type="entry name" value="SAM-dependent_MTases_sf"/>
</dbReference>
<dbReference type="EMBL" id="CP093033">
    <property type="protein sequence ID" value="UNF29393.1"/>
    <property type="molecule type" value="Genomic_DNA"/>
</dbReference>
<feature type="domain" description="Methyltransferase type 11" evidence="1">
    <location>
        <begin position="5"/>
        <end position="102"/>
    </location>
</feature>
<organism evidence="2 3">
    <name type="scientific">Bartonella krasnovii</name>
    <dbReference type="NCBI Taxonomy" id="2267275"/>
    <lineage>
        <taxon>Bacteria</taxon>
        <taxon>Pseudomonadati</taxon>
        <taxon>Pseudomonadota</taxon>
        <taxon>Alphaproteobacteria</taxon>
        <taxon>Hyphomicrobiales</taxon>
        <taxon>Bartonellaceae</taxon>
        <taxon>Bartonella</taxon>
    </lineage>
</organism>
<keyword evidence="2" id="KW-0808">Transferase</keyword>